<comment type="caution">
    <text evidence="2">The sequence shown here is derived from an EMBL/GenBank/DDBJ whole genome shotgun (WGS) entry which is preliminary data.</text>
</comment>
<dbReference type="AlphaFoldDB" id="A0A4U1GLA8"/>
<sequence length="136" mass="14844">MKKFILLLLCTATLGLASCKKDTIVQENVIPRTILYDIPANAWITTDGGRSYSTEVNVPENDNAFNQSGGVIVSMAFDANRRIFDALPNVFNGASYQFSSEPNYVVIYVDGIDGQVIPAPSPSRVKIVLVDSELID</sequence>
<keyword evidence="1" id="KW-0732">Signal</keyword>
<organism evidence="2 3">
    <name type="scientific">Pedobacter hiemivivus</name>
    <dbReference type="NCBI Taxonomy" id="2530454"/>
    <lineage>
        <taxon>Bacteria</taxon>
        <taxon>Pseudomonadati</taxon>
        <taxon>Bacteroidota</taxon>
        <taxon>Sphingobacteriia</taxon>
        <taxon>Sphingobacteriales</taxon>
        <taxon>Sphingobacteriaceae</taxon>
        <taxon>Pedobacter</taxon>
    </lineage>
</organism>
<dbReference type="EMBL" id="SWDX01000001">
    <property type="protein sequence ID" value="TKC65151.1"/>
    <property type="molecule type" value="Genomic_DNA"/>
</dbReference>
<evidence type="ECO:0000313" key="2">
    <source>
        <dbReference type="EMBL" id="TKC65151.1"/>
    </source>
</evidence>
<dbReference type="PROSITE" id="PS51257">
    <property type="entry name" value="PROKAR_LIPOPROTEIN"/>
    <property type="match status" value="1"/>
</dbReference>
<feature type="signal peptide" evidence="1">
    <location>
        <begin position="1"/>
        <end position="17"/>
    </location>
</feature>
<evidence type="ECO:0000256" key="1">
    <source>
        <dbReference type="SAM" id="SignalP"/>
    </source>
</evidence>
<accession>A0A4U1GLA8</accession>
<gene>
    <name evidence="2" type="ORF">FBD94_00920</name>
</gene>
<dbReference type="Proteomes" id="UP000309594">
    <property type="component" value="Unassembled WGS sequence"/>
</dbReference>
<feature type="chain" id="PRO_5020349177" evidence="1">
    <location>
        <begin position="18"/>
        <end position="136"/>
    </location>
</feature>
<name>A0A4U1GLA8_9SPHI</name>
<proteinExistence type="predicted"/>
<dbReference type="RefSeq" id="WP_136878763.1">
    <property type="nucleotide sequence ID" value="NZ_SWDX01000001.1"/>
</dbReference>
<reference evidence="2 3" key="1">
    <citation type="submission" date="2019-04" db="EMBL/GenBank/DDBJ databases">
        <title>Pedobacter sp. RP-1-16 sp. nov., isolated from Arctic soil.</title>
        <authorList>
            <person name="Dahal R.H."/>
            <person name="Kim D.-U."/>
        </authorList>
    </citation>
    <scope>NUCLEOTIDE SEQUENCE [LARGE SCALE GENOMIC DNA]</scope>
    <source>
        <strain evidence="2 3">RP-1-16</strain>
    </source>
</reference>
<evidence type="ECO:0000313" key="3">
    <source>
        <dbReference type="Proteomes" id="UP000309594"/>
    </source>
</evidence>
<protein>
    <submittedName>
        <fullName evidence="2">Uncharacterized protein</fullName>
    </submittedName>
</protein>